<feature type="compositionally biased region" description="Low complexity" evidence="7">
    <location>
        <begin position="166"/>
        <end position="184"/>
    </location>
</feature>
<dbReference type="AlphaFoldDB" id="N1JN09"/>
<evidence type="ECO:0000259" key="9">
    <source>
        <dbReference type="PROSITE" id="PS51778"/>
    </source>
</evidence>
<feature type="compositionally biased region" description="Low complexity" evidence="7">
    <location>
        <begin position="347"/>
        <end position="365"/>
    </location>
</feature>
<comment type="caution">
    <text evidence="10">The sequence shown here is derived from an EMBL/GenBank/DDBJ whole genome shotgun (WGS) entry which is preliminary data.</text>
</comment>
<evidence type="ECO:0000256" key="5">
    <source>
        <dbReference type="ARBA" id="ARBA00023136"/>
    </source>
</evidence>
<dbReference type="EMBL" id="CAUH01005655">
    <property type="protein sequence ID" value="CCU81971.1"/>
    <property type="molecule type" value="Genomic_DNA"/>
</dbReference>
<evidence type="ECO:0000256" key="3">
    <source>
        <dbReference type="ARBA" id="ARBA00022692"/>
    </source>
</evidence>
<dbReference type="eggNOG" id="KOG1032">
    <property type="taxonomic scope" value="Eukaryota"/>
</dbReference>
<dbReference type="CDD" id="cd13220">
    <property type="entry name" value="PH-GRAM_GRAMDC"/>
    <property type="match status" value="1"/>
</dbReference>
<keyword evidence="5 8" id="KW-0472">Membrane</keyword>
<comment type="similarity">
    <text evidence="2">Belongs to the YSP2 family.</text>
</comment>
<feature type="compositionally biased region" description="Basic and acidic residues" evidence="7">
    <location>
        <begin position="684"/>
        <end position="693"/>
    </location>
</feature>
<dbReference type="GO" id="GO:0032366">
    <property type="term" value="P:intracellular sterol transport"/>
    <property type="evidence" value="ECO:0007669"/>
    <property type="project" value="TreeGrafter"/>
</dbReference>
<evidence type="ECO:0000256" key="1">
    <source>
        <dbReference type="ARBA" id="ARBA00004167"/>
    </source>
</evidence>
<feature type="compositionally biased region" description="Polar residues" evidence="7">
    <location>
        <begin position="696"/>
        <end position="705"/>
    </location>
</feature>
<feature type="compositionally biased region" description="Polar residues" evidence="7">
    <location>
        <begin position="674"/>
        <end position="683"/>
    </location>
</feature>
<dbReference type="Pfam" id="PF02893">
    <property type="entry name" value="GRAM"/>
    <property type="match status" value="1"/>
</dbReference>
<feature type="region of interest" description="Disordered" evidence="7">
    <location>
        <begin position="347"/>
        <end position="377"/>
    </location>
</feature>
<keyword evidence="6" id="KW-0175">Coiled coil</keyword>
<accession>N1JN09</accession>
<sequence>MGAWTRSRGPTPAPSNIVDPYYPRSNTFNYSFKWTFLPPHAITLFILPYIHILKLQSIDILLIIHNYRSCESRPPPSTHAYKNEDSVSPPFFNTIFYKSDKVADEQHASYPNPRTPALTTKFHTGEIHEAAQGQGEILLQTTGEKSQRRSTSPVGRLRGVLKSRRISNNSSSDRKSGSSSTVVSLKDKCSVEGSKRGTSAKATSVSINETGPPPVPPIPTFKTAKIDASNIDAIKRPSSARTTGPVIYNTPPTPTTENHTNDGTSHEVDPSSEESKIINSSVGSPTNSGSISLRRARSSSTTKVPTKLSNISTPLSPTPEAGPITPNQGGFFSTVFSAAQTAANTLSHSIGNSSTSSTSKGRNSSPEAKTSDVIDTIPPKVETVIEETPVKENEPAIKTLGMGDLSLSQLGILEDAAETTISNTKFPSLPQEKPESMSDVIIPGVSRSHTLGSNPTLDPLSTVLNETPPLNRAKTVYEPATRGDQTPPHGSIFGEKSGPQRSNSTRSGISRCRKRGGSSTTNGTTIGAAIVAANSSLGQNIPNAPKITGFAVASKKRNRDFHQLFRSVPDDDYLIEDYSCALQREILAHGRLYVSEGHLCFSSNIFGWVTTLVMSFDEIISVEKRSTALLFKNGLMISTSHAKNVFASFTSRDSTYDLIIGIWKLSHPSLRSSINGVHTNETGVSDRTEKDDGNTAPGSPSGSELDSNEGDNLYDDDDEDDDDSMIFTNAEGSIAGSVNSQNIYAKKLSGGAMLNRVIPENTKEGDACGTSQAIDFPGPLTHCPTECSEQENHYPRVIADELIPAPLGKIWSLVFGPASATWYRNFIIVEQKCFDYTLDENAKKPLGLDNRTRTYSYIKPLNAPIGPKQTKCMCTETLEFYDLEKSITVTISTQTPDVPSGNVFSTKTRYCFSWGVNNQTRLQMNFVVEWTGKSWLKGPIEKGASDGQVQYAKDIVASLKTTVSSRRGTAAATIKSKKTRRKGKDSKSLSHTAKGTSHSTTNRQRLQFLEPLQQVLEALVGIIRPLMTGNITYGIIVGLLVASWFRFGMVGTQTERSDYGWRGSPDRISHFEELWRREERELWAWLEDRVEMDRLQEMNPRPLEQRDMDRKVRAEVRMEEREMEDAIRVTEERLQLLKKSVQAARAAEAGGSSEKLI</sequence>
<feature type="compositionally biased region" description="Polar residues" evidence="7">
    <location>
        <begin position="298"/>
        <end position="315"/>
    </location>
</feature>
<dbReference type="PROSITE" id="PS51778">
    <property type="entry name" value="VAST"/>
    <property type="match status" value="1"/>
</dbReference>
<evidence type="ECO:0000256" key="7">
    <source>
        <dbReference type="SAM" id="MobiDB-lite"/>
    </source>
</evidence>
<dbReference type="GO" id="GO:0005886">
    <property type="term" value="C:plasma membrane"/>
    <property type="evidence" value="ECO:0007669"/>
    <property type="project" value="TreeGrafter"/>
</dbReference>
<feature type="coiled-coil region" evidence="6">
    <location>
        <begin position="1113"/>
        <end position="1147"/>
    </location>
</feature>
<dbReference type="HOGENOM" id="CLU_006864_0_0_1"/>
<feature type="compositionally biased region" description="Polar residues" evidence="7">
    <location>
        <begin position="196"/>
        <end position="209"/>
    </location>
</feature>
<evidence type="ECO:0000256" key="8">
    <source>
        <dbReference type="SAM" id="Phobius"/>
    </source>
</evidence>
<feature type="region of interest" description="Disordered" evidence="7">
    <location>
        <begin position="161"/>
        <end position="220"/>
    </location>
</feature>
<dbReference type="PANTHER" id="PTHR23319:SF4">
    <property type="entry name" value="GRAM DOMAIN CONTAINING 1B, ISOFORM E"/>
    <property type="match status" value="1"/>
</dbReference>
<dbReference type="PANTHER" id="PTHR23319">
    <property type="entry name" value="GRAM DOMAIN CONTAINING 1B, ISOFORM E"/>
    <property type="match status" value="1"/>
</dbReference>
<dbReference type="Gene3D" id="2.30.29.30">
    <property type="entry name" value="Pleckstrin-homology domain (PH domain)/Phosphotyrosine-binding domain (PTB)"/>
    <property type="match status" value="1"/>
</dbReference>
<protein>
    <submittedName>
        <fullName evidence="10">Putative GRAM domain-containing protein 2</fullName>
    </submittedName>
</protein>
<feature type="compositionally biased region" description="Polar residues" evidence="7">
    <location>
        <begin position="499"/>
        <end position="508"/>
    </location>
</feature>
<feature type="region of interest" description="Disordered" evidence="7">
    <location>
        <begin position="674"/>
        <end position="725"/>
    </location>
</feature>
<dbReference type="GO" id="GO:0032934">
    <property type="term" value="F:sterol binding"/>
    <property type="evidence" value="ECO:0007669"/>
    <property type="project" value="TreeGrafter"/>
</dbReference>
<dbReference type="SMART" id="SM00568">
    <property type="entry name" value="GRAM"/>
    <property type="match status" value="1"/>
</dbReference>
<dbReference type="GO" id="GO:0005739">
    <property type="term" value="C:mitochondrion"/>
    <property type="evidence" value="ECO:0007669"/>
    <property type="project" value="TreeGrafter"/>
</dbReference>
<reference evidence="10 11" key="1">
    <citation type="journal article" date="2010" name="Science">
        <title>Genome expansion and gene loss in powdery mildew fungi reveal tradeoffs in extreme parasitism.</title>
        <authorList>
            <person name="Spanu P.D."/>
            <person name="Abbott J.C."/>
            <person name="Amselem J."/>
            <person name="Burgis T.A."/>
            <person name="Soanes D.M."/>
            <person name="Stueber K."/>
            <person name="Ver Loren van Themaat E."/>
            <person name="Brown J.K.M."/>
            <person name="Butcher S.A."/>
            <person name="Gurr S.J."/>
            <person name="Lebrun M.-H."/>
            <person name="Ridout C.J."/>
            <person name="Schulze-Lefert P."/>
            <person name="Talbot N.J."/>
            <person name="Ahmadinejad N."/>
            <person name="Ametz C."/>
            <person name="Barton G.R."/>
            <person name="Benjdia M."/>
            <person name="Bidzinski P."/>
            <person name="Bindschedler L.V."/>
            <person name="Both M."/>
            <person name="Brewer M.T."/>
            <person name="Cadle-Davidson L."/>
            <person name="Cadle-Davidson M.M."/>
            <person name="Collemare J."/>
            <person name="Cramer R."/>
            <person name="Frenkel O."/>
            <person name="Godfrey D."/>
            <person name="Harriman J."/>
            <person name="Hoede C."/>
            <person name="King B.C."/>
            <person name="Klages S."/>
            <person name="Kleemann J."/>
            <person name="Knoll D."/>
            <person name="Koti P.S."/>
            <person name="Kreplak J."/>
            <person name="Lopez-Ruiz F.J."/>
            <person name="Lu X."/>
            <person name="Maekawa T."/>
            <person name="Mahanil S."/>
            <person name="Micali C."/>
            <person name="Milgroom M.G."/>
            <person name="Montana G."/>
            <person name="Noir S."/>
            <person name="O'Connell R.J."/>
            <person name="Oberhaensli S."/>
            <person name="Parlange F."/>
            <person name="Pedersen C."/>
            <person name="Quesneville H."/>
            <person name="Reinhardt R."/>
            <person name="Rott M."/>
            <person name="Sacristan S."/>
            <person name="Schmidt S.M."/>
            <person name="Schoen M."/>
            <person name="Skamnioti P."/>
            <person name="Sommer H."/>
            <person name="Stephens A."/>
            <person name="Takahara H."/>
            <person name="Thordal-Christensen H."/>
            <person name="Vigouroux M."/>
            <person name="Wessling R."/>
            <person name="Wicker T."/>
            <person name="Panstruga R."/>
        </authorList>
    </citation>
    <scope>NUCLEOTIDE SEQUENCE [LARGE SCALE GENOMIC DNA]</scope>
    <source>
        <strain evidence="10">DH14</strain>
    </source>
</reference>
<keyword evidence="3 8" id="KW-0812">Transmembrane</keyword>
<dbReference type="STRING" id="546991.N1JN09"/>
<name>N1JN09_BLUG1</name>
<dbReference type="OrthoDB" id="2162691at2759"/>
<feature type="region of interest" description="Disordered" evidence="7">
    <location>
        <begin position="969"/>
        <end position="1003"/>
    </location>
</feature>
<feature type="compositionally biased region" description="Acidic residues" evidence="7">
    <location>
        <begin position="706"/>
        <end position="724"/>
    </location>
</feature>
<feature type="domain" description="VASt" evidence="9">
    <location>
        <begin position="794"/>
        <end position="967"/>
    </location>
</feature>
<dbReference type="InterPro" id="IPR031968">
    <property type="entry name" value="VASt"/>
</dbReference>
<dbReference type="InterPro" id="IPR004182">
    <property type="entry name" value="GRAM"/>
</dbReference>
<keyword evidence="4 8" id="KW-1133">Transmembrane helix</keyword>
<comment type="subcellular location">
    <subcellularLocation>
        <location evidence="1">Membrane</location>
        <topology evidence="1">Single-pass membrane protein</topology>
    </subcellularLocation>
</comment>
<evidence type="ECO:0000256" key="4">
    <source>
        <dbReference type="ARBA" id="ARBA00022989"/>
    </source>
</evidence>
<evidence type="ECO:0000313" key="10">
    <source>
        <dbReference type="EMBL" id="CCU81971.1"/>
    </source>
</evidence>
<dbReference type="Pfam" id="PF16016">
    <property type="entry name" value="VASt"/>
    <property type="match status" value="1"/>
</dbReference>
<dbReference type="Proteomes" id="UP000015441">
    <property type="component" value="Unassembled WGS sequence"/>
</dbReference>
<evidence type="ECO:0000313" key="11">
    <source>
        <dbReference type="Proteomes" id="UP000015441"/>
    </source>
</evidence>
<proteinExistence type="inferred from homology"/>
<feature type="compositionally biased region" description="Basic and acidic residues" evidence="7">
    <location>
        <begin position="185"/>
        <end position="195"/>
    </location>
</feature>
<feature type="region of interest" description="Disordered" evidence="7">
    <location>
        <begin position="234"/>
        <end position="328"/>
    </location>
</feature>
<dbReference type="GO" id="GO:0140268">
    <property type="term" value="C:endoplasmic reticulum-plasma membrane contact site"/>
    <property type="evidence" value="ECO:0007669"/>
    <property type="project" value="TreeGrafter"/>
</dbReference>
<feature type="compositionally biased region" description="Basic and acidic residues" evidence="7">
    <location>
        <begin position="264"/>
        <end position="276"/>
    </location>
</feature>
<evidence type="ECO:0000256" key="6">
    <source>
        <dbReference type="SAM" id="Coils"/>
    </source>
</evidence>
<dbReference type="GO" id="GO:0120015">
    <property type="term" value="F:sterol transfer activity"/>
    <property type="evidence" value="ECO:0007669"/>
    <property type="project" value="TreeGrafter"/>
</dbReference>
<dbReference type="InParanoid" id="N1JN09"/>
<feature type="transmembrane region" description="Helical" evidence="8">
    <location>
        <begin position="1031"/>
        <end position="1049"/>
    </location>
</feature>
<dbReference type="InterPro" id="IPR051482">
    <property type="entry name" value="Cholesterol_transport"/>
</dbReference>
<organism evidence="10 11">
    <name type="scientific">Blumeria graminis f. sp. hordei (strain DH14)</name>
    <name type="common">Barley powdery mildew</name>
    <name type="synonym">Oidium monilioides f. sp. hordei</name>
    <dbReference type="NCBI Taxonomy" id="546991"/>
    <lineage>
        <taxon>Eukaryota</taxon>
        <taxon>Fungi</taxon>
        <taxon>Dikarya</taxon>
        <taxon>Ascomycota</taxon>
        <taxon>Pezizomycotina</taxon>
        <taxon>Leotiomycetes</taxon>
        <taxon>Erysiphales</taxon>
        <taxon>Erysiphaceae</taxon>
        <taxon>Blumeria</taxon>
        <taxon>Blumeria hordei</taxon>
    </lineage>
</organism>
<feature type="compositionally biased region" description="Polar residues" evidence="7">
    <location>
        <begin position="277"/>
        <end position="291"/>
    </location>
</feature>
<dbReference type="GO" id="GO:0005789">
    <property type="term" value="C:endoplasmic reticulum membrane"/>
    <property type="evidence" value="ECO:0007669"/>
    <property type="project" value="TreeGrafter"/>
</dbReference>
<gene>
    <name evidence="10" type="ORF">BGHDH14_bgh01397</name>
</gene>
<feature type="region of interest" description="Disordered" evidence="7">
    <location>
        <begin position="449"/>
        <end position="523"/>
    </location>
</feature>
<feature type="compositionally biased region" description="Basic residues" evidence="7">
    <location>
        <begin position="975"/>
        <end position="984"/>
    </location>
</feature>
<keyword evidence="11" id="KW-1185">Reference proteome</keyword>
<dbReference type="GO" id="GO:0032541">
    <property type="term" value="C:cortical endoplasmic reticulum"/>
    <property type="evidence" value="ECO:0007669"/>
    <property type="project" value="TreeGrafter"/>
</dbReference>
<feature type="compositionally biased region" description="Polar residues" evidence="7">
    <location>
        <begin position="989"/>
        <end position="1003"/>
    </location>
</feature>
<dbReference type="InterPro" id="IPR011993">
    <property type="entry name" value="PH-like_dom_sf"/>
</dbReference>
<evidence type="ECO:0000256" key="2">
    <source>
        <dbReference type="ARBA" id="ARBA00006582"/>
    </source>
</evidence>